<dbReference type="PANTHER" id="PTHR21683">
    <property type="entry name" value="COILED-COIL DOMAIN-CONTAINING PROTEIN 42 LIKE-2-LIKE-RELATED"/>
    <property type="match status" value="1"/>
</dbReference>
<feature type="coiled-coil region" evidence="2">
    <location>
        <begin position="170"/>
        <end position="204"/>
    </location>
</feature>
<dbReference type="OrthoDB" id="10264298at2759"/>
<dbReference type="GeneID" id="115581261"/>
<reference evidence="5" key="1">
    <citation type="submission" date="2021-04" db="EMBL/GenBank/DDBJ databases">
        <authorList>
            <consortium name="Wellcome Sanger Institute Data Sharing"/>
        </authorList>
    </citation>
    <scope>NUCLEOTIDE SEQUENCE [LARGE SCALE GENOMIC DNA]</scope>
</reference>
<reference evidence="5" key="2">
    <citation type="submission" date="2025-08" db="UniProtKB">
        <authorList>
            <consortium name="Ensembl"/>
        </authorList>
    </citation>
    <scope>IDENTIFICATION</scope>
</reference>
<feature type="region of interest" description="Disordered" evidence="3">
    <location>
        <begin position="294"/>
        <end position="323"/>
    </location>
</feature>
<dbReference type="GeneTree" id="ENSGT00940000167956"/>
<proteinExistence type="predicted"/>
<organism evidence="5 6">
    <name type="scientific">Sparus aurata</name>
    <name type="common">Gilthead sea bream</name>
    <dbReference type="NCBI Taxonomy" id="8175"/>
    <lineage>
        <taxon>Eukaryota</taxon>
        <taxon>Metazoa</taxon>
        <taxon>Chordata</taxon>
        <taxon>Craniata</taxon>
        <taxon>Vertebrata</taxon>
        <taxon>Euteleostomi</taxon>
        <taxon>Actinopterygii</taxon>
        <taxon>Neopterygii</taxon>
        <taxon>Teleostei</taxon>
        <taxon>Neoteleostei</taxon>
        <taxon>Acanthomorphata</taxon>
        <taxon>Eupercaria</taxon>
        <taxon>Spariformes</taxon>
        <taxon>Sparidae</taxon>
        <taxon>Sparus</taxon>
    </lineage>
</organism>
<feature type="coiled-coil region" evidence="2">
    <location>
        <begin position="59"/>
        <end position="133"/>
    </location>
</feature>
<dbReference type="AlphaFoldDB" id="A0A671XIL9"/>
<dbReference type="PROSITE" id="PS51257">
    <property type="entry name" value="PROKAR_LIPOPROTEIN"/>
    <property type="match status" value="1"/>
</dbReference>
<dbReference type="Ensembl" id="ENSSAUT00010051225.1">
    <property type="protein sequence ID" value="ENSSAUP00010048705.1"/>
    <property type="gene ID" value="ENSSAUG00010020293.1"/>
</dbReference>
<gene>
    <name evidence="5" type="primary">LOC115581261</name>
</gene>
<dbReference type="OMA" id="SIEMLYI"/>
<dbReference type="InterPro" id="IPR025252">
    <property type="entry name" value="DUF4200"/>
</dbReference>
<evidence type="ECO:0000313" key="6">
    <source>
        <dbReference type="Proteomes" id="UP000472265"/>
    </source>
</evidence>
<keyword evidence="6" id="KW-1185">Reference proteome</keyword>
<dbReference type="RefSeq" id="XP_030272061.1">
    <property type="nucleotide sequence ID" value="XM_030416201.1"/>
</dbReference>
<evidence type="ECO:0000313" key="5">
    <source>
        <dbReference type="Ensembl" id="ENSSAUP00010048705.1"/>
    </source>
</evidence>
<evidence type="ECO:0000256" key="2">
    <source>
        <dbReference type="SAM" id="Coils"/>
    </source>
</evidence>
<reference evidence="5" key="3">
    <citation type="submission" date="2025-09" db="UniProtKB">
        <authorList>
            <consortium name="Ensembl"/>
        </authorList>
    </citation>
    <scope>IDENTIFICATION</scope>
</reference>
<dbReference type="GO" id="GO:0005856">
    <property type="term" value="C:cytoskeleton"/>
    <property type="evidence" value="ECO:0007669"/>
    <property type="project" value="UniProtKB-ARBA"/>
</dbReference>
<keyword evidence="1 2" id="KW-0175">Coiled coil</keyword>
<protein>
    <submittedName>
        <fullName evidence="5">Coiled-coil domain-containing protein 42 homolog</fullName>
    </submittedName>
</protein>
<dbReference type="Pfam" id="PF13863">
    <property type="entry name" value="DUF4200"/>
    <property type="match status" value="1"/>
</dbReference>
<sequence length="323" mass="38115">MNCRTVREEQGTTSLPAAAAAGCATPTPRDRTAAFFELQERRHELLKLDAQTEERRQVLETLQLRKEELDKKYKDVEEFHSSYDMFLKDEETDRVAEKAERERKEGLQKEVEIKRLKEEYAGLTERKQELQRRVQSHGVYQDFMERVVKMTTFPDVQQPAAHLESLLHFRGKLRQRESEAQEQADQQRRALQKLEDQRHLLQLHKNNQLSQLYKKMEKMCSEALTWERKWNHIQETAAMKTLLLGKIKIVTLNLYEMIDDEVKGEEGVDVNDTETQLDKVRMFIQDNEDIVKQQGTPSRAKLSLMCNKGQKRKEQRGDKTRKQ</sequence>
<accession>A0A671XIL9</accession>
<evidence type="ECO:0000259" key="4">
    <source>
        <dbReference type="Pfam" id="PF13863"/>
    </source>
</evidence>
<dbReference type="InterPro" id="IPR051147">
    <property type="entry name" value="CFAP_domain-containing"/>
</dbReference>
<dbReference type="InParanoid" id="A0A671XIL9"/>
<dbReference type="PANTHER" id="PTHR21683:SF2">
    <property type="entry name" value="COILED-COIL DOMAIN-CONTAINING PROTEIN 42 LIKE-2-LIKE"/>
    <property type="match status" value="1"/>
</dbReference>
<name>A0A671XIL9_SPAAU</name>
<feature type="domain" description="DUF4200" evidence="4">
    <location>
        <begin position="46"/>
        <end position="149"/>
    </location>
</feature>
<dbReference type="Proteomes" id="UP000472265">
    <property type="component" value="Chromosome 5"/>
</dbReference>
<evidence type="ECO:0000256" key="1">
    <source>
        <dbReference type="ARBA" id="ARBA00023054"/>
    </source>
</evidence>
<evidence type="ECO:0000256" key="3">
    <source>
        <dbReference type="SAM" id="MobiDB-lite"/>
    </source>
</evidence>